<evidence type="ECO:0000256" key="4">
    <source>
        <dbReference type="ARBA" id="ARBA00022989"/>
    </source>
</evidence>
<protein>
    <submittedName>
        <fullName evidence="7">Permease</fullName>
    </submittedName>
</protein>
<dbReference type="GO" id="GO:0015920">
    <property type="term" value="P:lipopolysaccharide transport"/>
    <property type="evidence" value="ECO:0007669"/>
    <property type="project" value="TreeGrafter"/>
</dbReference>
<keyword evidence="4 6" id="KW-1133">Transmembrane helix</keyword>
<evidence type="ECO:0000256" key="1">
    <source>
        <dbReference type="ARBA" id="ARBA00004651"/>
    </source>
</evidence>
<accession>A0A258D9Z0</accession>
<evidence type="ECO:0000256" key="6">
    <source>
        <dbReference type="SAM" id="Phobius"/>
    </source>
</evidence>
<dbReference type="AlphaFoldDB" id="A0A258D9Z0"/>
<dbReference type="PANTHER" id="PTHR33529:SF6">
    <property type="entry name" value="YJGP_YJGQ FAMILY PERMEASE"/>
    <property type="match status" value="1"/>
</dbReference>
<name>A0A258D9Z0_CAUVI</name>
<feature type="transmembrane region" description="Helical" evidence="6">
    <location>
        <begin position="12"/>
        <end position="32"/>
    </location>
</feature>
<feature type="transmembrane region" description="Helical" evidence="6">
    <location>
        <begin position="311"/>
        <end position="331"/>
    </location>
</feature>
<evidence type="ECO:0000256" key="5">
    <source>
        <dbReference type="ARBA" id="ARBA00023136"/>
    </source>
</evidence>
<comment type="caution">
    <text evidence="7">The sequence shown here is derived from an EMBL/GenBank/DDBJ whole genome shotgun (WGS) entry which is preliminary data.</text>
</comment>
<feature type="transmembrane region" description="Helical" evidence="6">
    <location>
        <begin position="338"/>
        <end position="359"/>
    </location>
</feature>
<comment type="subcellular location">
    <subcellularLocation>
        <location evidence="1">Cell membrane</location>
        <topology evidence="1">Multi-pass membrane protein</topology>
    </subcellularLocation>
</comment>
<reference evidence="7 8" key="1">
    <citation type="submission" date="2017-03" db="EMBL/GenBank/DDBJ databases">
        <title>Lifting the veil on microbial sulfur biogeochemistry in mining wastewaters.</title>
        <authorList>
            <person name="Kantor R.S."/>
            <person name="Colenbrander Nelson T."/>
            <person name="Marshall S."/>
            <person name="Bennett D."/>
            <person name="Apte S."/>
            <person name="Camacho D."/>
            <person name="Thomas B.C."/>
            <person name="Warren L.A."/>
            <person name="Banfield J.F."/>
        </authorList>
    </citation>
    <scope>NUCLEOTIDE SEQUENCE [LARGE SCALE GENOMIC DNA]</scope>
    <source>
        <strain evidence="7">32-67-7</strain>
    </source>
</reference>
<feature type="transmembrane region" description="Helical" evidence="6">
    <location>
        <begin position="285"/>
        <end position="305"/>
    </location>
</feature>
<dbReference type="Proteomes" id="UP000215616">
    <property type="component" value="Unassembled WGS sequence"/>
</dbReference>
<proteinExistence type="predicted"/>
<dbReference type="Pfam" id="PF03739">
    <property type="entry name" value="LptF_LptG"/>
    <property type="match status" value="1"/>
</dbReference>
<dbReference type="InterPro" id="IPR005495">
    <property type="entry name" value="LptG/LptF_permease"/>
</dbReference>
<evidence type="ECO:0000256" key="2">
    <source>
        <dbReference type="ARBA" id="ARBA00022475"/>
    </source>
</evidence>
<keyword evidence="5 6" id="KW-0472">Membrane</keyword>
<evidence type="ECO:0000256" key="3">
    <source>
        <dbReference type="ARBA" id="ARBA00022692"/>
    </source>
</evidence>
<gene>
    <name evidence="7" type="ORF">B7Z12_06610</name>
</gene>
<sequence>MMFPNTLDRYLLRRTLAPMSAVLISTMVAFLMERLMRSFDLLSQTTEGVRYLTELLVNLTPHYVGLTLPGGFFIGLFVVVNGLNKSSEIDAILASGTSLTRFTAPFVALGVVLMVLSVFLFGFVQPYSRYAYHAVLHAAENAGWNGDVRPKALLSAGSDFFLTADRTDASGRYLQQVFIRRIDPNGREDILTAVSAVVHKSPADSQIALELTNGRQISTVSGAPSYVVNFSRLMFNVPSGDAGLLRLRGEDVSELTLIELARQGFGLEPAALPRETLLAALYARLARALILPLLPLIAVPFGLSAKRAGSGAAVATGGVLLFAFEILMVLGQATATRATALVAVALPAVVFAAICIATFVVSQRRPGENPVSWFIEQVAAVAEAVIKAVRRRRVAEARGSA</sequence>
<evidence type="ECO:0000313" key="8">
    <source>
        <dbReference type="Proteomes" id="UP000215616"/>
    </source>
</evidence>
<keyword evidence="3 6" id="KW-0812">Transmembrane</keyword>
<dbReference type="EMBL" id="NCDQ01000078">
    <property type="protein sequence ID" value="OYX04424.1"/>
    <property type="molecule type" value="Genomic_DNA"/>
</dbReference>
<feature type="transmembrane region" description="Helical" evidence="6">
    <location>
        <begin position="63"/>
        <end position="83"/>
    </location>
</feature>
<evidence type="ECO:0000313" key="7">
    <source>
        <dbReference type="EMBL" id="OYX04424.1"/>
    </source>
</evidence>
<dbReference type="PANTHER" id="PTHR33529">
    <property type="entry name" value="SLR0882 PROTEIN-RELATED"/>
    <property type="match status" value="1"/>
</dbReference>
<dbReference type="GO" id="GO:0043190">
    <property type="term" value="C:ATP-binding cassette (ABC) transporter complex"/>
    <property type="evidence" value="ECO:0007669"/>
    <property type="project" value="TreeGrafter"/>
</dbReference>
<keyword evidence="2" id="KW-1003">Cell membrane</keyword>
<feature type="transmembrane region" description="Helical" evidence="6">
    <location>
        <begin position="103"/>
        <end position="124"/>
    </location>
</feature>
<organism evidence="7 8">
    <name type="scientific">Caulobacter vibrioides</name>
    <name type="common">Caulobacter crescentus</name>
    <dbReference type="NCBI Taxonomy" id="155892"/>
    <lineage>
        <taxon>Bacteria</taxon>
        <taxon>Pseudomonadati</taxon>
        <taxon>Pseudomonadota</taxon>
        <taxon>Alphaproteobacteria</taxon>
        <taxon>Caulobacterales</taxon>
        <taxon>Caulobacteraceae</taxon>
        <taxon>Caulobacter</taxon>
    </lineage>
</organism>